<evidence type="ECO:0000259" key="2">
    <source>
        <dbReference type="PROSITE" id="PS50222"/>
    </source>
</evidence>
<dbReference type="PANTHER" id="PTHR24114:SF50">
    <property type="entry name" value="RNI-LIKE PROTEIN"/>
    <property type="match status" value="1"/>
</dbReference>
<evidence type="ECO:0000313" key="3">
    <source>
        <dbReference type="EMBL" id="KOF75781.1"/>
    </source>
</evidence>
<dbReference type="SMART" id="SM00368">
    <property type="entry name" value="LRR_RI"/>
    <property type="match status" value="8"/>
</dbReference>
<dbReference type="InterPro" id="IPR011992">
    <property type="entry name" value="EF-hand-dom_pair"/>
</dbReference>
<dbReference type="Pfam" id="PF13516">
    <property type="entry name" value="LRR_6"/>
    <property type="match status" value="6"/>
</dbReference>
<dbReference type="InterPro" id="IPR032675">
    <property type="entry name" value="LRR_dom_sf"/>
</dbReference>
<proteinExistence type="predicted"/>
<reference evidence="3" key="1">
    <citation type="submission" date="2015-07" db="EMBL/GenBank/DDBJ databases">
        <title>MeaNS - Measles Nucleotide Surveillance Program.</title>
        <authorList>
            <person name="Tran T."/>
            <person name="Druce J."/>
        </authorList>
    </citation>
    <scope>NUCLEOTIDE SEQUENCE</scope>
    <source>
        <strain evidence="3">UCB-OBI-ISO-001</strain>
        <tissue evidence="3">Gonad</tissue>
    </source>
</reference>
<sequence length="551" mass="61511">MWSANFTMALETVVEEHDDGQSSPQTLNLASPLIDSLHIPQSSLNIASTEPPPFLLTEIDDYEEEKNKNSLEEEQIPHSSIVVVEPTNESDDNTTYLEPEEDNDSENTFEADYDIEEHWDIDQEDAPLSHDVTGKSMYLELCQEMGIHPVSSFIRHIRQDQIALPHYGLGPDAVKPISIVLRHSITLEKLDLTENLIDGEGTQFISKMLEENDFITDLNLSNNQVGPAGITHIAKMLCCNKGLRSLNLSGNRLEDSVLEQLMNALEKNKYLESIDLSKNRLGENGGEIFGVAIGSNEYLQQFDLSWNYIRLRGAIAIGKGLRDNIRLKRCNLAFNGFGIEGGFEIAEALIHNTTLQELNLTANRLTDVCIEKIAKSLLVNETLQILQLGKNPISTTGAISLVNAINNNDNTGLNLLDLTDVSVEYEFLRIVFDIKQKKNFKAIFGHILRSGNTTEDIGKKAIEVDSRNQYQKSLLILKQSVVVRDPALMETLKKYDTEGNFTITPEDFIAAVKECALEIDTKDLMQTLKAIAKEGSGKIYFGDLATEAHKD</sequence>
<feature type="domain" description="EF-hand" evidence="2">
    <location>
        <begin position="483"/>
        <end position="518"/>
    </location>
</feature>
<feature type="compositionally biased region" description="Acidic residues" evidence="1">
    <location>
        <begin position="88"/>
        <end position="106"/>
    </location>
</feature>
<dbReference type="PANTHER" id="PTHR24114">
    <property type="entry name" value="LEUCINE RICH REPEAT FAMILY PROTEIN"/>
    <property type="match status" value="1"/>
</dbReference>
<dbReference type="GO" id="GO:0005509">
    <property type="term" value="F:calcium ion binding"/>
    <property type="evidence" value="ECO:0007669"/>
    <property type="project" value="InterPro"/>
</dbReference>
<dbReference type="Gene3D" id="3.80.10.10">
    <property type="entry name" value="Ribonuclease Inhibitor"/>
    <property type="match status" value="1"/>
</dbReference>
<gene>
    <name evidence="3" type="ORF">OCBIM_22034284mg</name>
</gene>
<dbReference type="InterPro" id="IPR001611">
    <property type="entry name" value="Leu-rich_rpt"/>
</dbReference>
<dbReference type="Gene3D" id="1.10.238.10">
    <property type="entry name" value="EF-hand"/>
    <property type="match status" value="1"/>
</dbReference>
<dbReference type="InterPro" id="IPR052394">
    <property type="entry name" value="LRR-containing"/>
</dbReference>
<dbReference type="SUPFAM" id="SSF52047">
    <property type="entry name" value="RNI-like"/>
    <property type="match status" value="1"/>
</dbReference>
<dbReference type="InterPro" id="IPR002048">
    <property type="entry name" value="EF_hand_dom"/>
</dbReference>
<dbReference type="PROSITE" id="PS50222">
    <property type="entry name" value="EF_HAND_2"/>
    <property type="match status" value="1"/>
</dbReference>
<dbReference type="EMBL" id="KQ422015">
    <property type="protein sequence ID" value="KOF75781.1"/>
    <property type="molecule type" value="Genomic_DNA"/>
</dbReference>
<protein>
    <recommendedName>
        <fullName evidence="2">EF-hand domain-containing protein</fullName>
    </recommendedName>
</protein>
<dbReference type="Pfam" id="PF00560">
    <property type="entry name" value="LRR_1"/>
    <property type="match status" value="1"/>
</dbReference>
<dbReference type="PROSITE" id="PS51450">
    <property type="entry name" value="LRR"/>
    <property type="match status" value="1"/>
</dbReference>
<dbReference type="SUPFAM" id="SSF47473">
    <property type="entry name" value="EF-hand"/>
    <property type="match status" value="1"/>
</dbReference>
<dbReference type="OrthoDB" id="120976at2759"/>
<name>A0A0L8GFJ2_OCTBM</name>
<feature type="region of interest" description="Disordered" evidence="1">
    <location>
        <begin position="87"/>
        <end position="106"/>
    </location>
</feature>
<organism evidence="3">
    <name type="scientific">Octopus bimaculoides</name>
    <name type="common">California two-spotted octopus</name>
    <dbReference type="NCBI Taxonomy" id="37653"/>
    <lineage>
        <taxon>Eukaryota</taxon>
        <taxon>Metazoa</taxon>
        <taxon>Spiralia</taxon>
        <taxon>Lophotrochozoa</taxon>
        <taxon>Mollusca</taxon>
        <taxon>Cephalopoda</taxon>
        <taxon>Coleoidea</taxon>
        <taxon>Octopodiformes</taxon>
        <taxon>Octopoda</taxon>
        <taxon>Incirrata</taxon>
        <taxon>Octopodidae</taxon>
        <taxon>Octopus</taxon>
    </lineage>
</organism>
<evidence type="ECO:0000256" key="1">
    <source>
        <dbReference type="SAM" id="MobiDB-lite"/>
    </source>
</evidence>
<dbReference type="AlphaFoldDB" id="A0A0L8GFJ2"/>
<accession>A0A0L8GFJ2</accession>